<dbReference type="AlphaFoldDB" id="A0A5B7DS56"/>
<name>A0A5B7DS56_PORTR</name>
<evidence type="ECO:0000313" key="3">
    <source>
        <dbReference type="EMBL" id="MPC24238.1"/>
    </source>
</evidence>
<dbReference type="Proteomes" id="UP000324222">
    <property type="component" value="Unassembled WGS sequence"/>
</dbReference>
<dbReference type="InterPro" id="IPR050468">
    <property type="entry name" value="Cuticle_Struct_Prot"/>
</dbReference>
<dbReference type="OrthoDB" id="6493579at2759"/>
<gene>
    <name evidence="3" type="primary">CUPA1_1</name>
    <name evidence="3" type="ORF">E2C01_017315</name>
</gene>
<evidence type="ECO:0000256" key="2">
    <source>
        <dbReference type="PROSITE-ProRule" id="PRU00497"/>
    </source>
</evidence>
<dbReference type="InterPro" id="IPR031311">
    <property type="entry name" value="CHIT_BIND_RR_consensus"/>
</dbReference>
<dbReference type="PROSITE" id="PS00233">
    <property type="entry name" value="CHIT_BIND_RR_1"/>
    <property type="match status" value="1"/>
</dbReference>
<comment type="caution">
    <text evidence="3">The sequence shown here is derived from an EMBL/GenBank/DDBJ whole genome shotgun (WGS) entry which is preliminary data.</text>
</comment>
<dbReference type="PANTHER" id="PTHR10380">
    <property type="entry name" value="CUTICLE PROTEIN"/>
    <property type="match status" value="1"/>
</dbReference>
<evidence type="ECO:0000256" key="1">
    <source>
        <dbReference type="ARBA" id="ARBA00022460"/>
    </source>
</evidence>
<sequence>MRFLELVIILSNRQSSPSCHAVWAQQRRECAAVLLAGVSLLQTCGGRQRLWCAGVGNFHSNQQGHKTNGLTKKTQKNYWIHCRHHHHHHYHQDKYFAITTISPLTTAITWTITDFTFSIFLYTITLPINITGFITDINATTITTTTTTITTTTTTTTTITTTIITTTTNTITITTATNTTTTGITLTKTTIFTAKHHHYHHHHHHYHKSELMNTCTVTTTKEGLRVILAAALALVAAAPAPDQDRDVVPIVKYDRIQEDDGRYSVDVETGNGIRWSQSGSPVSEGAIATAGQYSYTAPDGTLVEMKFVADENGFQPESPFLPVAPEFPHDIPQFVLDQIAFAAQEDAERARQS</sequence>
<dbReference type="PROSITE" id="PS51155">
    <property type="entry name" value="CHIT_BIND_RR_2"/>
    <property type="match status" value="1"/>
</dbReference>
<dbReference type="GO" id="GO:0008010">
    <property type="term" value="F:structural constituent of chitin-based larval cuticle"/>
    <property type="evidence" value="ECO:0007669"/>
    <property type="project" value="TreeGrafter"/>
</dbReference>
<accession>A0A5B7DS56</accession>
<organism evidence="3 4">
    <name type="scientific">Portunus trituberculatus</name>
    <name type="common">Swimming crab</name>
    <name type="synonym">Neptunus trituberculatus</name>
    <dbReference type="NCBI Taxonomy" id="210409"/>
    <lineage>
        <taxon>Eukaryota</taxon>
        <taxon>Metazoa</taxon>
        <taxon>Ecdysozoa</taxon>
        <taxon>Arthropoda</taxon>
        <taxon>Crustacea</taxon>
        <taxon>Multicrustacea</taxon>
        <taxon>Malacostraca</taxon>
        <taxon>Eumalacostraca</taxon>
        <taxon>Eucarida</taxon>
        <taxon>Decapoda</taxon>
        <taxon>Pleocyemata</taxon>
        <taxon>Brachyura</taxon>
        <taxon>Eubrachyura</taxon>
        <taxon>Portunoidea</taxon>
        <taxon>Portunidae</taxon>
        <taxon>Portuninae</taxon>
        <taxon>Portunus</taxon>
    </lineage>
</organism>
<keyword evidence="4" id="KW-1185">Reference proteome</keyword>
<dbReference type="GO" id="GO:0062129">
    <property type="term" value="C:chitin-based extracellular matrix"/>
    <property type="evidence" value="ECO:0007669"/>
    <property type="project" value="TreeGrafter"/>
</dbReference>
<protein>
    <submittedName>
        <fullName evidence="3">Cuticle protein AM/CP1114</fullName>
    </submittedName>
</protein>
<dbReference type="Pfam" id="PF00379">
    <property type="entry name" value="Chitin_bind_4"/>
    <property type="match status" value="1"/>
</dbReference>
<keyword evidence="1 2" id="KW-0193">Cuticle</keyword>
<dbReference type="InterPro" id="IPR000618">
    <property type="entry name" value="Insect_cuticle"/>
</dbReference>
<dbReference type="EMBL" id="VSRR010001304">
    <property type="protein sequence ID" value="MPC24238.1"/>
    <property type="molecule type" value="Genomic_DNA"/>
</dbReference>
<dbReference type="PANTHER" id="PTHR10380:SF173">
    <property type="entry name" value="CUTICULAR PROTEIN 47EF, ISOFORM C-RELATED"/>
    <property type="match status" value="1"/>
</dbReference>
<proteinExistence type="predicted"/>
<reference evidence="3 4" key="1">
    <citation type="submission" date="2019-05" db="EMBL/GenBank/DDBJ databases">
        <title>Another draft genome of Portunus trituberculatus and its Hox gene families provides insights of decapod evolution.</title>
        <authorList>
            <person name="Jeong J.-H."/>
            <person name="Song I."/>
            <person name="Kim S."/>
            <person name="Choi T."/>
            <person name="Kim D."/>
            <person name="Ryu S."/>
            <person name="Kim W."/>
        </authorList>
    </citation>
    <scope>NUCLEOTIDE SEQUENCE [LARGE SCALE GENOMIC DNA]</scope>
    <source>
        <tissue evidence="3">Muscle</tissue>
    </source>
</reference>
<evidence type="ECO:0000313" key="4">
    <source>
        <dbReference type="Proteomes" id="UP000324222"/>
    </source>
</evidence>